<accession>A0A4S8KK38</accession>
<feature type="region of interest" description="Disordered" evidence="1">
    <location>
        <begin position="41"/>
        <end position="87"/>
    </location>
</feature>
<evidence type="ECO:0000256" key="1">
    <source>
        <dbReference type="SAM" id="MobiDB-lite"/>
    </source>
</evidence>
<name>A0A4S8KK38_DENBC</name>
<dbReference type="Proteomes" id="UP000297245">
    <property type="component" value="Unassembled WGS sequence"/>
</dbReference>
<gene>
    <name evidence="2" type="ORF">K435DRAFT_880244</name>
</gene>
<evidence type="ECO:0000313" key="3">
    <source>
        <dbReference type="Proteomes" id="UP000297245"/>
    </source>
</evidence>
<keyword evidence="3" id="KW-1185">Reference proteome</keyword>
<dbReference type="EMBL" id="ML181592">
    <property type="protein sequence ID" value="THU75741.1"/>
    <property type="molecule type" value="Genomic_DNA"/>
</dbReference>
<evidence type="ECO:0000313" key="2">
    <source>
        <dbReference type="EMBL" id="THU75741.1"/>
    </source>
</evidence>
<sequence length="87" mass="9630">MTSSSYYCPSTQSRPASHSVAALLNPEVGDRFFVGSTLLTRVGPNSKKGKRKGKGEKDEERPKAQPRPECPVGIQSDLDRYQSQFSR</sequence>
<protein>
    <submittedName>
        <fullName evidence="2">Uncharacterized protein</fullName>
    </submittedName>
</protein>
<proteinExistence type="predicted"/>
<dbReference type="AlphaFoldDB" id="A0A4S8KK38"/>
<organism evidence="2 3">
    <name type="scientific">Dendrothele bispora (strain CBS 962.96)</name>
    <dbReference type="NCBI Taxonomy" id="1314807"/>
    <lineage>
        <taxon>Eukaryota</taxon>
        <taxon>Fungi</taxon>
        <taxon>Dikarya</taxon>
        <taxon>Basidiomycota</taxon>
        <taxon>Agaricomycotina</taxon>
        <taxon>Agaricomycetes</taxon>
        <taxon>Agaricomycetidae</taxon>
        <taxon>Agaricales</taxon>
        <taxon>Agaricales incertae sedis</taxon>
        <taxon>Dendrothele</taxon>
    </lineage>
</organism>
<reference evidence="2 3" key="1">
    <citation type="journal article" date="2019" name="Nat. Ecol. Evol.">
        <title>Megaphylogeny resolves global patterns of mushroom evolution.</title>
        <authorList>
            <person name="Varga T."/>
            <person name="Krizsan K."/>
            <person name="Foldi C."/>
            <person name="Dima B."/>
            <person name="Sanchez-Garcia M."/>
            <person name="Sanchez-Ramirez S."/>
            <person name="Szollosi G.J."/>
            <person name="Szarkandi J.G."/>
            <person name="Papp V."/>
            <person name="Albert L."/>
            <person name="Andreopoulos W."/>
            <person name="Angelini C."/>
            <person name="Antonin V."/>
            <person name="Barry K.W."/>
            <person name="Bougher N.L."/>
            <person name="Buchanan P."/>
            <person name="Buyck B."/>
            <person name="Bense V."/>
            <person name="Catcheside P."/>
            <person name="Chovatia M."/>
            <person name="Cooper J."/>
            <person name="Damon W."/>
            <person name="Desjardin D."/>
            <person name="Finy P."/>
            <person name="Geml J."/>
            <person name="Haridas S."/>
            <person name="Hughes K."/>
            <person name="Justo A."/>
            <person name="Karasinski D."/>
            <person name="Kautmanova I."/>
            <person name="Kiss B."/>
            <person name="Kocsube S."/>
            <person name="Kotiranta H."/>
            <person name="LaButti K.M."/>
            <person name="Lechner B.E."/>
            <person name="Liimatainen K."/>
            <person name="Lipzen A."/>
            <person name="Lukacs Z."/>
            <person name="Mihaltcheva S."/>
            <person name="Morgado L.N."/>
            <person name="Niskanen T."/>
            <person name="Noordeloos M.E."/>
            <person name="Ohm R.A."/>
            <person name="Ortiz-Santana B."/>
            <person name="Ovrebo C."/>
            <person name="Racz N."/>
            <person name="Riley R."/>
            <person name="Savchenko A."/>
            <person name="Shiryaev A."/>
            <person name="Soop K."/>
            <person name="Spirin V."/>
            <person name="Szebenyi C."/>
            <person name="Tomsovsky M."/>
            <person name="Tulloss R.E."/>
            <person name="Uehling J."/>
            <person name="Grigoriev I.V."/>
            <person name="Vagvolgyi C."/>
            <person name="Papp T."/>
            <person name="Martin F.M."/>
            <person name="Miettinen O."/>
            <person name="Hibbett D.S."/>
            <person name="Nagy L.G."/>
        </authorList>
    </citation>
    <scope>NUCLEOTIDE SEQUENCE [LARGE SCALE GENOMIC DNA]</scope>
    <source>
        <strain evidence="2 3">CBS 962.96</strain>
    </source>
</reference>